<name>A0A2T1DM93_9CYAN</name>
<accession>A0A2T1DM93</accession>
<keyword evidence="2" id="KW-1185">Reference proteome</keyword>
<dbReference type="OrthoDB" id="427009at2"/>
<dbReference type="EMBL" id="PVWG01000002">
    <property type="protein sequence ID" value="PSB21581.1"/>
    <property type="molecule type" value="Genomic_DNA"/>
</dbReference>
<dbReference type="AlphaFoldDB" id="A0A2T1DM93"/>
<proteinExistence type="predicted"/>
<comment type="caution">
    <text evidence="1">The sequence shown here is derived from an EMBL/GenBank/DDBJ whole genome shotgun (WGS) entry which is preliminary data.</text>
</comment>
<reference evidence="1 2" key="1">
    <citation type="submission" date="2018-02" db="EMBL/GenBank/DDBJ databases">
        <authorList>
            <person name="Cohen D.B."/>
            <person name="Kent A.D."/>
        </authorList>
    </citation>
    <scope>NUCLEOTIDE SEQUENCE [LARGE SCALE GENOMIC DNA]</scope>
    <source>
        <strain evidence="1 2">ULC007</strain>
    </source>
</reference>
<protein>
    <submittedName>
        <fullName evidence="1">Uncharacterized protein</fullName>
    </submittedName>
</protein>
<evidence type="ECO:0000313" key="2">
    <source>
        <dbReference type="Proteomes" id="UP000238634"/>
    </source>
</evidence>
<gene>
    <name evidence="1" type="ORF">C7B65_03080</name>
</gene>
<reference evidence="1 2" key="2">
    <citation type="submission" date="2018-03" db="EMBL/GenBank/DDBJ databases">
        <title>The ancient ancestry and fast evolution of plastids.</title>
        <authorList>
            <person name="Moore K.R."/>
            <person name="Magnabosco C."/>
            <person name="Momper L."/>
            <person name="Gold D.A."/>
            <person name="Bosak T."/>
            <person name="Fournier G.P."/>
        </authorList>
    </citation>
    <scope>NUCLEOTIDE SEQUENCE [LARGE SCALE GENOMIC DNA]</scope>
    <source>
        <strain evidence="1 2">ULC007</strain>
    </source>
</reference>
<evidence type="ECO:0000313" key="1">
    <source>
        <dbReference type="EMBL" id="PSB21581.1"/>
    </source>
</evidence>
<dbReference type="STRING" id="1920490.GCA_001895925_01600"/>
<sequence length="63" mass="7060">MEINCAEACKNGCVLGDKCPNLEYKDQTSKFIQETSLDQMIAIAEEAARKKMTAPPQWILPED</sequence>
<organism evidence="1 2">
    <name type="scientific">Phormidesmis priestleyi ULC007</name>
    <dbReference type="NCBI Taxonomy" id="1920490"/>
    <lineage>
        <taxon>Bacteria</taxon>
        <taxon>Bacillati</taxon>
        <taxon>Cyanobacteriota</taxon>
        <taxon>Cyanophyceae</taxon>
        <taxon>Leptolyngbyales</taxon>
        <taxon>Leptolyngbyaceae</taxon>
        <taxon>Phormidesmis</taxon>
    </lineage>
</organism>
<dbReference type="RefSeq" id="WP_073069431.1">
    <property type="nucleotide sequence ID" value="NZ_MPPI01000002.1"/>
</dbReference>
<dbReference type="Proteomes" id="UP000238634">
    <property type="component" value="Unassembled WGS sequence"/>
</dbReference>